<feature type="transmembrane region" description="Helical" evidence="1">
    <location>
        <begin position="125"/>
        <end position="145"/>
    </location>
</feature>
<comment type="caution">
    <text evidence="3">The sequence shown here is derived from an EMBL/GenBank/DDBJ whole genome shotgun (WGS) entry which is preliminary data.</text>
</comment>
<keyword evidence="1" id="KW-0472">Membrane</keyword>
<reference evidence="4" key="1">
    <citation type="journal article" date="2019" name="Int. J. Syst. Evol. Microbiol.">
        <title>The Global Catalogue of Microorganisms (GCM) 10K type strain sequencing project: providing services to taxonomists for standard genome sequencing and annotation.</title>
        <authorList>
            <consortium name="The Broad Institute Genomics Platform"/>
            <consortium name="The Broad Institute Genome Sequencing Center for Infectious Disease"/>
            <person name="Wu L."/>
            <person name="Ma J."/>
        </authorList>
    </citation>
    <scope>NUCLEOTIDE SEQUENCE [LARGE SCALE GENOMIC DNA]</scope>
    <source>
        <strain evidence="4">YJ-61-S</strain>
    </source>
</reference>
<feature type="domain" description="Signal transduction histidine kinase internal region" evidence="2">
    <location>
        <begin position="162"/>
        <end position="239"/>
    </location>
</feature>
<proteinExistence type="predicted"/>
<keyword evidence="1" id="KW-0812">Transmembrane</keyword>
<gene>
    <name evidence="3" type="ORF">ACFO3O_19550</name>
</gene>
<dbReference type="EMBL" id="JBHSFV010000015">
    <property type="protein sequence ID" value="MFC4636111.1"/>
    <property type="molecule type" value="Genomic_DNA"/>
</dbReference>
<dbReference type="Pfam" id="PF06580">
    <property type="entry name" value="His_kinase"/>
    <property type="match status" value="1"/>
</dbReference>
<protein>
    <submittedName>
        <fullName evidence="3">Sensor histidine kinase</fullName>
        <ecNumber evidence="3">2.7.13.3</ecNumber>
    </submittedName>
</protein>
<evidence type="ECO:0000256" key="1">
    <source>
        <dbReference type="SAM" id="Phobius"/>
    </source>
</evidence>
<accession>A0ABV9I300</accession>
<feature type="transmembrane region" description="Helical" evidence="1">
    <location>
        <begin position="43"/>
        <end position="63"/>
    </location>
</feature>
<dbReference type="InterPro" id="IPR010559">
    <property type="entry name" value="Sig_transdc_His_kin_internal"/>
</dbReference>
<sequence length="346" mass="41017">MEPIKQKWRYHALLIFIIIALDLYGDYVYLNKPGFVSNFLYPGFLYVCSMYFSFFSIYYINFRWLSPFTLVKKRYFGYVIGAIGLAFLFAGIRYLLEEVVIFSMTGNHNYADQTRVFGYYVFDNTYYSIKAILFSTTLFLLFRFIENKAKLFELQLETKKTELRFLKSQLEPHFLFNTLNSFYSELIESQPETAKDIHKLSELLRFVTYDSQEDFVSLEKDLKFIESYIYFHKKRFETNFFIDYTFTGTVANQKIPAMVLIHFVENVFKHGIIHDASAVAKINIRIDQDSMTIYTKNKINTSENYTQNGIGYTSLKRRLDVLFEGEYILKNKQEDSYFEASLQIPL</sequence>
<keyword evidence="4" id="KW-1185">Reference proteome</keyword>
<dbReference type="PANTHER" id="PTHR34220">
    <property type="entry name" value="SENSOR HISTIDINE KINASE YPDA"/>
    <property type="match status" value="1"/>
</dbReference>
<evidence type="ECO:0000259" key="2">
    <source>
        <dbReference type="Pfam" id="PF06580"/>
    </source>
</evidence>
<feature type="transmembrane region" description="Helical" evidence="1">
    <location>
        <begin position="75"/>
        <end position="96"/>
    </location>
</feature>
<keyword evidence="1" id="KW-1133">Transmembrane helix</keyword>
<evidence type="ECO:0000313" key="4">
    <source>
        <dbReference type="Proteomes" id="UP001596043"/>
    </source>
</evidence>
<dbReference type="RefSeq" id="WP_379981988.1">
    <property type="nucleotide sequence ID" value="NZ_JBHSFV010000015.1"/>
</dbReference>
<evidence type="ECO:0000313" key="3">
    <source>
        <dbReference type="EMBL" id="MFC4636111.1"/>
    </source>
</evidence>
<feature type="transmembrane region" description="Helical" evidence="1">
    <location>
        <begin position="12"/>
        <end position="31"/>
    </location>
</feature>
<dbReference type="PANTHER" id="PTHR34220:SF7">
    <property type="entry name" value="SENSOR HISTIDINE KINASE YPDA"/>
    <property type="match status" value="1"/>
</dbReference>
<keyword evidence="3" id="KW-0418">Kinase</keyword>
<dbReference type="Proteomes" id="UP001596043">
    <property type="component" value="Unassembled WGS sequence"/>
</dbReference>
<dbReference type="EC" id="2.7.13.3" evidence="3"/>
<keyword evidence="3" id="KW-0808">Transferase</keyword>
<dbReference type="GO" id="GO:0004673">
    <property type="term" value="F:protein histidine kinase activity"/>
    <property type="evidence" value="ECO:0007669"/>
    <property type="project" value="UniProtKB-EC"/>
</dbReference>
<organism evidence="3 4">
    <name type="scientific">Dokdonia ponticola</name>
    <dbReference type="NCBI Taxonomy" id="2041041"/>
    <lineage>
        <taxon>Bacteria</taxon>
        <taxon>Pseudomonadati</taxon>
        <taxon>Bacteroidota</taxon>
        <taxon>Flavobacteriia</taxon>
        <taxon>Flavobacteriales</taxon>
        <taxon>Flavobacteriaceae</taxon>
        <taxon>Dokdonia</taxon>
    </lineage>
</organism>
<dbReference type="InterPro" id="IPR050640">
    <property type="entry name" value="Bact_2-comp_sensor_kinase"/>
</dbReference>
<name>A0ABV9I300_9FLAO</name>